<gene>
    <name evidence="1" type="ORF">BJZ21_000967</name>
</gene>
<comment type="caution">
    <text evidence="1">The sequence shown here is derived from an EMBL/GenBank/DDBJ whole genome shotgun (WGS) entry which is preliminary data.</text>
</comment>
<dbReference type="Proteomes" id="UP000535511">
    <property type="component" value="Unassembled WGS sequence"/>
</dbReference>
<evidence type="ECO:0000313" key="2">
    <source>
        <dbReference type="Proteomes" id="UP000535511"/>
    </source>
</evidence>
<organism evidence="1 2">
    <name type="scientific">Nocardioides panaciterrulae</name>
    <dbReference type="NCBI Taxonomy" id="661492"/>
    <lineage>
        <taxon>Bacteria</taxon>
        <taxon>Bacillati</taxon>
        <taxon>Actinomycetota</taxon>
        <taxon>Actinomycetes</taxon>
        <taxon>Propionibacteriales</taxon>
        <taxon>Nocardioidaceae</taxon>
        <taxon>Nocardioides</taxon>
    </lineage>
</organism>
<name>A0A7Y9JB57_9ACTN</name>
<reference evidence="1 2" key="1">
    <citation type="submission" date="2020-07" db="EMBL/GenBank/DDBJ databases">
        <title>Sequencing the genomes of 1000 actinobacteria strains.</title>
        <authorList>
            <person name="Klenk H.-P."/>
        </authorList>
    </citation>
    <scope>NUCLEOTIDE SEQUENCE [LARGE SCALE GENOMIC DNA]</scope>
    <source>
        <strain evidence="1 2">DSM 21350</strain>
    </source>
</reference>
<protein>
    <submittedName>
        <fullName evidence="1">Uncharacterized protein</fullName>
    </submittedName>
</protein>
<dbReference type="EMBL" id="JACCBG010000001">
    <property type="protein sequence ID" value="NYD40884.1"/>
    <property type="molecule type" value="Genomic_DNA"/>
</dbReference>
<keyword evidence="2" id="KW-1185">Reference proteome</keyword>
<dbReference type="AlphaFoldDB" id="A0A7Y9JB57"/>
<accession>A0A7Y9JB57</accession>
<evidence type="ECO:0000313" key="1">
    <source>
        <dbReference type="EMBL" id="NYD40884.1"/>
    </source>
</evidence>
<proteinExistence type="predicted"/>
<sequence length="77" mass="8328">MIERRRIEHGLSTTVVCHPDSGHRVTLPGEPPAVGGHQMARGGTPEADAALGAAVWPELVRTLRLQVQPQTTDRDRA</sequence>